<evidence type="ECO:0000256" key="1">
    <source>
        <dbReference type="ARBA" id="ARBA00022801"/>
    </source>
</evidence>
<keyword evidence="1" id="KW-0378">Hydrolase</keyword>
<dbReference type="OrthoDB" id="9804940at2"/>
<dbReference type="Gene3D" id="3.40.50.1000">
    <property type="entry name" value="HAD superfamily/HAD-like"/>
    <property type="match status" value="1"/>
</dbReference>
<dbReference type="InterPro" id="IPR050849">
    <property type="entry name" value="HAD-like_hydrolase_phosphatase"/>
</dbReference>
<dbReference type="InterPro" id="IPR006384">
    <property type="entry name" value="HAD_hydro_PyrdxlP_Pase-like"/>
</dbReference>
<evidence type="ECO:0000313" key="3">
    <source>
        <dbReference type="Proteomes" id="UP000198897"/>
    </source>
</evidence>
<dbReference type="Gene3D" id="3.90.1470.20">
    <property type="match status" value="1"/>
</dbReference>
<dbReference type="PANTHER" id="PTHR28181">
    <property type="entry name" value="UPF0655 PROTEIN YCR015C"/>
    <property type="match status" value="1"/>
</dbReference>
<keyword evidence="3" id="KW-1185">Reference proteome</keyword>
<dbReference type="Pfam" id="PF12710">
    <property type="entry name" value="HAD"/>
    <property type="match status" value="1"/>
</dbReference>
<dbReference type="Proteomes" id="UP000198897">
    <property type="component" value="Unassembled WGS sequence"/>
</dbReference>
<dbReference type="InterPro" id="IPR036412">
    <property type="entry name" value="HAD-like_sf"/>
</dbReference>
<dbReference type="PANTHER" id="PTHR28181:SF2">
    <property type="entry name" value="PHOSPHORIC MONOESTER HYDROLASE"/>
    <property type="match status" value="1"/>
</dbReference>
<sequence length="218" mass="25560">MKKWAFVSDFDGTISNKDFYWVIIEKYYPEGRDLFKKWKAGQIKDIEFLRSIFTSINQHEEQIIEDIINIPIDEYVPDFIKHVQKNGGDFYILSAGTDYYIHHILKEYNIQNVTVYSNEGYYEDQNVHLNIDPSHRHHSERYGIDKSKVIQELKQEYETVHFAGDSEPDSHPAVYADATFAKDALQEILSEKNIAFTPVTTFKDIQADLEKKGFLSYD</sequence>
<dbReference type="EMBL" id="FOOG01000016">
    <property type="protein sequence ID" value="SFF96306.1"/>
    <property type="molecule type" value="Genomic_DNA"/>
</dbReference>
<dbReference type="InterPro" id="IPR023214">
    <property type="entry name" value="HAD_sf"/>
</dbReference>
<dbReference type="GO" id="GO:0016791">
    <property type="term" value="F:phosphatase activity"/>
    <property type="evidence" value="ECO:0007669"/>
    <property type="project" value="InterPro"/>
</dbReference>
<name>A0A1I2N476_9BACI</name>
<evidence type="ECO:0000313" key="2">
    <source>
        <dbReference type="EMBL" id="SFF96306.1"/>
    </source>
</evidence>
<dbReference type="AlphaFoldDB" id="A0A1I2N476"/>
<dbReference type="SUPFAM" id="SSF56784">
    <property type="entry name" value="HAD-like"/>
    <property type="match status" value="1"/>
</dbReference>
<proteinExistence type="predicted"/>
<reference evidence="3" key="1">
    <citation type="submission" date="2016-10" db="EMBL/GenBank/DDBJ databases">
        <authorList>
            <person name="Varghese N."/>
            <person name="Submissions S."/>
        </authorList>
    </citation>
    <scope>NUCLEOTIDE SEQUENCE [LARGE SCALE GENOMIC DNA]</scope>
    <source>
        <strain evidence="3">FP5</strain>
    </source>
</reference>
<dbReference type="NCBIfam" id="TIGR01488">
    <property type="entry name" value="HAD-SF-IB"/>
    <property type="match status" value="1"/>
</dbReference>
<dbReference type="NCBIfam" id="TIGR01489">
    <property type="entry name" value="DKMTPPase-SF"/>
    <property type="match status" value="1"/>
</dbReference>
<protein>
    <submittedName>
        <fullName evidence="2">Haloacid Dehalogenase superfamily, subfamily IB, phosphoserine phosphatase-like/2,3-diketo-5-methylthio-1-phosphopentane phosphatase</fullName>
    </submittedName>
</protein>
<gene>
    <name evidence="2" type="ORF">SAMN05216353_11623</name>
</gene>
<accession>A0A1I2N476</accession>
<dbReference type="RefSeq" id="WP_089751966.1">
    <property type="nucleotide sequence ID" value="NZ_FOOG01000016.1"/>
</dbReference>
<organism evidence="2 3">
    <name type="scientific">Halobacillus alkaliphilus</name>
    <dbReference type="NCBI Taxonomy" id="396056"/>
    <lineage>
        <taxon>Bacteria</taxon>
        <taxon>Bacillati</taxon>
        <taxon>Bacillota</taxon>
        <taxon>Bacilli</taxon>
        <taxon>Bacillales</taxon>
        <taxon>Bacillaceae</taxon>
        <taxon>Halobacillus</taxon>
    </lineage>
</organism>